<protein>
    <submittedName>
        <fullName evidence="2">Uncharacterized protein</fullName>
    </submittedName>
</protein>
<name>A0A6A5YJ42_9PLEO</name>
<feature type="compositionally biased region" description="Low complexity" evidence="1">
    <location>
        <begin position="249"/>
        <end position="277"/>
    </location>
</feature>
<evidence type="ECO:0000313" key="3">
    <source>
        <dbReference type="Proteomes" id="UP000799770"/>
    </source>
</evidence>
<proteinExistence type="predicted"/>
<feature type="region of interest" description="Disordered" evidence="1">
    <location>
        <begin position="142"/>
        <end position="169"/>
    </location>
</feature>
<feature type="compositionally biased region" description="Basic and acidic residues" evidence="1">
    <location>
        <begin position="213"/>
        <end position="222"/>
    </location>
</feature>
<feature type="compositionally biased region" description="Low complexity" evidence="1">
    <location>
        <begin position="142"/>
        <end position="156"/>
    </location>
</feature>
<feature type="compositionally biased region" description="Basic residues" evidence="1">
    <location>
        <begin position="299"/>
        <end position="309"/>
    </location>
</feature>
<keyword evidence="3" id="KW-1185">Reference proteome</keyword>
<evidence type="ECO:0000256" key="1">
    <source>
        <dbReference type="SAM" id="MobiDB-lite"/>
    </source>
</evidence>
<feature type="compositionally biased region" description="Basic and acidic residues" evidence="1">
    <location>
        <begin position="231"/>
        <end position="248"/>
    </location>
</feature>
<evidence type="ECO:0000313" key="2">
    <source>
        <dbReference type="EMBL" id="KAF2106357.1"/>
    </source>
</evidence>
<feature type="region of interest" description="Disordered" evidence="1">
    <location>
        <begin position="199"/>
        <end position="309"/>
    </location>
</feature>
<accession>A0A6A5YJ42</accession>
<gene>
    <name evidence="2" type="ORF">BDV96DRAFT_694190</name>
</gene>
<dbReference type="EMBL" id="ML977363">
    <property type="protein sequence ID" value="KAF2106357.1"/>
    <property type="molecule type" value="Genomic_DNA"/>
</dbReference>
<sequence>MLLNEDETCSFFDEFPREQIRQLVHHLAATEVEIANGRRDGDKLLLRAVAFIFGKEKVVEYLNRQTEREDAEKLAKHPLSALQPSSSRLNVSRRDDERAVSRGPPNMTFTDVDYVAAELNPDHENSDLGYDATSTPAALLPPVIPPANSTTTTAKPTNKKKAVTVPDPQEDFDSLFTEIDDLIGEQTPLPPIIQAAQGSFEAPVQSRGPTEITLERQEEPGRDSASSLNDRPQRHEAESPSPDHDDTPSSRNPSAASSSVNLPAASSSRNLPAASSSRSKKRERQTSPLDTPRASVSPLRKKTRTRRVRVGKKRGDWQCGMCGYWWNDRFSPVCRRPEDWNGTIFYGCKGTRKNNCGDVHDHGEWREEPDVGDWYCGKCGKYTPGEGRHCDSCKKVRSDYEKAVYLGDGVIRVKDGSELKC</sequence>
<dbReference type="AlphaFoldDB" id="A0A6A5YJ42"/>
<organism evidence="2 3">
    <name type="scientific">Lophiotrema nucula</name>
    <dbReference type="NCBI Taxonomy" id="690887"/>
    <lineage>
        <taxon>Eukaryota</taxon>
        <taxon>Fungi</taxon>
        <taxon>Dikarya</taxon>
        <taxon>Ascomycota</taxon>
        <taxon>Pezizomycotina</taxon>
        <taxon>Dothideomycetes</taxon>
        <taxon>Pleosporomycetidae</taxon>
        <taxon>Pleosporales</taxon>
        <taxon>Lophiotremataceae</taxon>
        <taxon>Lophiotrema</taxon>
    </lineage>
</organism>
<reference evidence="2" key="1">
    <citation type="journal article" date="2020" name="Stud. Mycol.">
        <title>101 Dothideomycetes genomes: a test case for predicting lifestyles and emergence of pathogens.</title>
        <authorList>
            <person name="Haridas S."/>
            <person name="Albert R."/>
            <person name="Binder M."/>
            <person name="Bloem J."/>
            <person name="Labutti K."/>
            <person name="Salamov A."/>
            <person name="Andreopoulos B."/>
            <person name="Baker S."/>
            <person name="Barry K."/>
            <person name="Bills G."/>
            <person name="Bluhm B."/>
            <person name="Cannon C."/>
            <person name="Castanera R."/>
            <person name="Culley D."/>
            <person name="Daum C."/>
            <person name="Ezra D."/>
            <person name="Gonzalez J."/>
            <person name="Henrissat B."/>
            <person name="Kuo A."/>
            <person name="Liang C."/>
            <person name="Lipzen A."/>
            <person name="Lutzoni F."/>
            <person name="Magnuson J."/>
            <person name="Mondo S."/>
            <person name="Nolan M."/>
            <person name="Ohm R."/>
            <person name="Pangilinan J."/>
            <person name="Park H.-J."/>
            <person name="Ramirez L."/>
            <person name="Alfaro M."/>
            <person name="Sun H."/>
            <person name="Tritt A."/>
            <person name="Yoshinaga Y."/>
            <person name="Zwiers L.-H."/>
            <person name="Turgeon B."/>
            <person name="Goodwin S."/>
            <person name="Spatafora J."/>
            <person name="Crous P."/>
            <person name="Grigoriev I."/>
        </authorList>
    </citation>
    <scope>NUCLEOTIDE SEQUENCE</scope>
    <source>
        <strain evidence="2">CBS 627.86</strain>
    </source>
</reference>
<feature type="region of interest" description="Disordered" evidence="1">
    <location>
        <begin position="72"/>
        <end position="107"/>
    </location>
</feature>
<dbReference type="Proteomes" id="UP000799770">
    <property type="component" value="Unassembled WGS sequence"/>
</dbReference>